<accession>A0A840NID6</accession>
<dbReference type="InterPro" id="IPR036388">
    <property type="entry name" value="WH-like_DNA-bd_sf"/>
</dbReference>
<evidence type="ECO:0000313" key="2">
    <source>
        <dbReference type="EMBL" id="MBB5071630.1"/>
    </source>
</evidence>
<gene>
    <name evidence="2" type="ORF">BJ969_004718</name>
</gene>
<keyword evidence="3" id="KW-1185">Reference proteome</keyword>
<dbReference type="EMBL" id="JACHIV010000001">
    <property type="protein sequence ID" value="MBB5071630.1"/>
    <property type="molecule type" value="Genomic_DNA"/>
</dbReference>
<protein>
    <submittedName>
        <fullName evidence="2">DNA-directed RNA polymerase specialized sigma24 family protein</fullName>
    </submittedName>
</protein>
<sequence>MTTTPPPAEDAINESATAPLVPEQATPQSSETTTWEDIEEVRREHDPVRQATRATELINECRRRVTELAALRRNAIERAHRVNGMTYADVADSLGITKGRIAQIRNGRTEQN</sequence>
<dbReference type="Gene3D" id="1.10.10.10">
    <property type="entry name" value="Winged helix-like DNA-binding domain superfamily/Winged helix DNA-binding domain"/>
    <property type="match status" value="1"/>
</dbReference>
<dbReference type="AlphaFoldDB" id="A0A840NID6"/>
<reference evidence="2 3" key="1">
    <citation type="submission" date="2020-08" db="EMBL/GenBank/DDBJ databases">
        <title>Sequencing the genomes of 1000 actinobacteria strains.</title>
        <authorList>
            <person name="Klenk H.-P."/>
        </authorList>
    </citation>
    <scope>NUCLEOTIDE SEQUENCE [LARGE SCALE GENOMIC DNA]</scope>
    <source>
        <strain evidence="2 3">DSM 45582</strain>
    </source>
</reference>
<evidence type="ECO:0000313" key="3">
    <source>
        <dbReference type="Proteomes" id="UP000580474"/>
    </source>
</evidence>
<dbReference type="GO" id="GO:0000428">
    <property type="term" value="C:DNA-directed RNA polymerase complex"/>
    <property type="evidence" value="ECO:0007669"/>
    <property type="project" value="UniProtKB-KW"/>
</dbReference>
<dbReference type="RefSeq" id="WP_184482115.1">
    <property type="nucleotide sequence ID" value="NZ_JACHIV010000001.1"/>
</dbReference>
<evidence type="ECO:0000256" key="1">
    <source>
        <dbReference type="SAM" id="MobiDB-lite"/>
    </source>
</evidence>
<keyword evidence="2" id="KW-0804">Transcription</keyword>
<proteinExistence type="predicted"/>
<comment type="caution">
    <text evidence="2">The sequence shown here is derived from an EMBL/GenBank/DDBJ whole genome shotgun (WGS) entry which is preliminary data.</text>
</comment>
<feature type="region of interest" description="Disordered" evidence="1">
    <location>
        <begin position="1"/>
        <end position="48"/>
    </location>
</feature>
<dbReference type="Proteomes" id="UP000580474">
    <property type="component" value="Unassembled WGS sequence"/>
</dbReference>
<organism evidence="2 3">
    <name type="scientific">Saccharopolyspora gloriosae</name>
    <dbReference type="NCBI Taxonomy" id="455344"/>
    <lineage>
        <taxon>Bacteria</taxon>
        <taxon>Bacillati</taxon>
        <taxon>Actinomycetota</taxon>
        <taxon>Actinomycetes</taxon>
        <taxon>Pseudonocardiales</taxon>
        <taxon>Pseudonocardiaceae</taxon>
        <taxon>Saccharopolyspora</taxon>
    </lineage>
</organism>
<name>A0A840NID6_9PSEU</name>
<keyword evidence="2" id="KW-0240">DNA-directed RNA polymerase</keyword>